<dbReference type="PANTHER" id="PTHR21625:SF1">
    <property type="entry name" value="DYNEIN REGULATORY COMPLEX PROTEIN 1"/>
    <property type="match status" value="1"/>
</dbReference>
<feature type="non-terminal residue" evidence="1">
    <location>
        <position position="130"/>
    </location>
</feature>
<organism evidence="1 2">
    <name type="scientific">Erithacus rubecula</name>
    <name type="common">European robin</name>
    <dbReference type="NCBI Taxonomy" id="37610"/>
    <lineage>
        <taxon>Eukaryota</taxon>
        <taxon>Metazoa</taxon>
        <taxon>Chordata</taxon>
        <taxon>Craniata</taxon>
        <taxon>Vertebrata</taxon>
        <taxon>Euteleostomi</taxon>
        <taxon>Archelosauria</taxon>
        <taxon>Archosauria</taxon>
        <taxon>Dinosauria</taxon>
        <taxon>Saurischia</taxon>
        <taxon>Theropoda</taxon>
        <taxon>Coelurosauria</taxon>
        <taxon>Aves</taxon>
        <taxon>Neognathae</taxon>
        <taxon>Neoaves</taxon>
        <taxon>Telluraves</taxon>
        <taxon>Australaves</taxon>
        <taxon>Passeriformes</taxon>
        <taxon>Turdidae</taxon>
        <taxon>Erithacus</taxon>
    </lineage>
</organism>
<dbReference type="GO" id="GO:0003352">
    <property type="term" value="P:regulation of cilium movement"/>
    <property type="evidence" value="ECO:0007669"/>
    <property type="project" value="TreeGrafter"/>
</dbReference>
<dbReference type="InterPro" id="IPR039750">
    <property type="entry name" value="DRC1/DRC2"/>
</dbReference>
<protein>
    <submittedName>
        <fullName evidence="1">DRC1 protein</fullName>
    </submittedName>
</protein>
<dbReference type="PANTHER" id="PTHR21625">
    <property type="entry name" value="NYD-SP28 PROTEIN"/>
    <property type="match status" value="1"/>
</dbReference>
<evidence type="ECO:0000313" key="2">
    <source>
        <dbReference type="Proteomes" id="UP000529965"/>
    </source>
</evidence>
<dbReference type="GO" id="GO:0005858">
    <property type="term" value="C:axonemal dynein complex"/>
    <property type="evidence" value="ECO:0007669"/>
    <property type="project" value="InterPro"/>
</dbReference>
<evidence type="ECO:0000313" key="1">
    <source>
        <dbReference type="EMBL" id="NWY68249.1"/>
    </source>
</evidence>
<feature type="non-terminal residue" evidence="1">
    <location>
        <position position="1"/>
    </location>
</feature>
<proteinExistence type="predicted"/>
<dbReference type="EMBL" id="VZSK01000829">
    <property type="protein sequence ID" value="NWY68249.1"/>
    <property type="molecule type" value="Genomic_DNA"/>
</dbReference>
<sequence>QSLESELERVTEQFQETQNRMRDLARSSAEKFRRVWAVNEEEAKALVRKTLEADRIIHVQQLGMPWEEPHFCFMDNVGPLGDHKEKEEAMQVAMALLEGGTPEIPRKTLPCPPILGIFQEPPVLSWLIPR</sequence>
<gene>
    <name evidence="1" type="primary">Drc1</name>
    <name evidence="1" type="ORF">ERIRUB_R02579</name>
</gene>
<comment type="caution">
    <text evidence="1">The sequence shown here is derived from an EMBL/GenBank/DDBJ whole genome shotgun (WGS) entry which is preliminary data.</text>
</comment>
<reference evidence="1 2" key="1">
    <citation type="submission" date="2019-09" db="EMBL/GenBank/DDBJ databases">
        <title>Bird 10,000 Genomes (B10K) Project - Family phase.</title>
        <authorList>
            <person name="Zhang G."/>
        </authorList>
    </citation>
    <scope>NUCLEOTIDE SEQUENCE [LARGE SCALE GENOMIC DNA]</scope>
    <source>
        <strain evidence="1">OUT-0015</strain>
        <tissue evidence="1">Blood</tissue>
    </source>
</reference>
<name>A0A7K7GF28_ERIRU</name>
<dbReference type="AlphaFoldDB" id="A0A7K7GF28"/>
<dbReference type="Proteomes" id="UP000529965">
    <property type="component" value="Unassembled WGS sequence"/>
</dbReference>
<keyword evidence="2" id="KW-1185">Reference proteome</keyword>
<dbReference type="GO" id="GO:0070286">
    <property type="term" value="P:axonemal dynein complex assembly"/>
    <property type="evidence" value="ECO:0007669"/>
    <property type="project" value="InterPro"/>
</dbReference>
<accession>A0A7K7GF28</accession>
<dbReference type="GO" id="GO:0060285">
    <property type="term" value="P:cilium-dependent cell motility"/>
    <property type="evidence" value="ECO:0007669"/>
    <property type="project" value="TreeGrafter"/>
</dbReference>